<protein>
    <submittedName>
        <fullName evidence="1">Uncharacterized protein</fullName>
    </submittedName>
</protein>
<evidence type="ECO:0000313" key="2">
    <source>
        <dbReference type="Proteomes" id="UP000481252"/>
    </source>
</evidence>
<accession>A0A7C9R5B2</accession>
<dbReference type="Proteomes" id="UP000481252">
    <property type="component" value="Unassembled WGS sequence"/>
</dbReference>
<evidence type="ECO:0000313" key="1">
    <source>
        <dbReference type="EMBL" id="NGN40414.1"/>
    </source>
</evidence>
<gene>
    <name evidence="1" type="ORF">G6N74_05005</name>
</gene>
<reference evidence="1 2" key="1">
    <citation type="submission" date="2020-02" db="EMBL/GenBank/DDBJ databases">
        <title>Genome sequence of the type strain CGMCC 1.15528 of Mesorhizobium zhangyense.</title>
        <authorList>
            <person name="Gao J."/>
            <person name="Sun J."/>
        </authorList>
    </citation>
    <scope>NUCLEOTIDE SEQUENCE [LARGE SCALE GENOMIC DNA]</scope>
    <source>
        <strain evidence="1 2">CGMCC 1.15528</strain>
    </source>
</reference>
<dbReference type="AlphaFoldDB" id="A0A7C9R5B2"/>
<comment type="caution">
    <text evidence="1">The sequence shown here is derived from an EMBL/GenBank/DDBJ whole genome shotgun (WGS) entry which is preliminary data.</text>
</comment>
<dbReference type="EMBL" id="JAAKZG010000002">
    <property type="protein sequence ID" value="NGN40414.1"/>
    <property type="molecule type" value="Genomic_DNA"/>
</dbReference>
<name>A0A7C9R5B2_9HYPH</name>
<keyword evidence="2" id="KW-1185">Reference proteome</keyword>
<proteinExistence type="predicted"/>
<sequence>MTAPQNSHPDIYYPEDLMMLTRICKILRQERGCDTADQGAKEIADRAFRFFSSGIAEEEALFQKLRQQA</sequence>
<organism evidence="1 2">
    <name type="scientific">Mesorhizobium zhangyense</name>
    <dbReference type="NCBI Taxonomy" id="1776730"/>
    <lineage>
        <taxon>Bacteria</taxon>
        <taxon>Pseudomonadati</taxon>
        <taxon>Pseudomonadota</taxon>
        <taxon>Alphaproteobacteria</taxon>
        <taxon>Hyphomicrobiales</taxon>
        <taxon>Phyllobacteriaceae</taxon>
        <taxon>Mesorhizobium</taxon>
    </lineage>
</organism>
<dbReference type="RefSeq" id="WP_165115019.1">
    <property type="nucleotide sequence ID" value="NZ_JAAKZG010000002.1"/>
</dbReference>